<sequence length="152" mass="18045">MLTPLDIHNKEFKRGFRGYNEDDVDEFLDLVVKDYEQLYRENGDLKETIDRLNSKLEHFQHIENTLHNTLVIAQETAEDVKFNAKKETELMIKEAEVNAQRLVDEAAGKVRRMTAEYEELQKQVQIYRTRMRTLVQAQLEMLKSSEEDDEHE</sequence>
<dbReference type="Gene3D" id="6.10.250.660">
    <property type="match status" value="1"/>
</dbReference>
<keyword evidence="5 7" id="KW-0175">Coiled coil</keyword>
<dbReference type="Pfam" id="PF05103">
    <property type="entry name" value="DivIVA"/>
    <property type="match status" value="1"/>
</dbReference>
<evidence type="ECO:0000256" key="2">
    <source>
        <dbReference type="ARBA" id="ARBA00009008"/>
    </source>
</evidence>
<protein>
    <submittedName>
        <fullName evidence="8">Cell division initiation protein</fullName>
    </submittedName>
</protein>
<dbReference type="AlphaFoldDB" id="A0A1G9M864"/>
<dbReference type="OrthoDB" id="9815492at2"/>
<evidence type="ECO:0000313" key="9">
    <source>
        <dbReference type="Proteomes" id="UP000214880"/>
    </source>
</evidence>
<dbReference type="PANTHER" id="PTHR35794:SF2">
    <property type="entry name" value="CELL DIVISION PROTEIN DIVIVA"/>
    <property type="match status" value="1"/>
</dbReference>
<comment type="similarity">
    <text evidence="2">Belongs to the DivIVA family.</text>
</comment>
<dbReference type="RefSeq" id="WP_092068091.1">
    <property type="nucleotide sequence ID" value="NZ_FNHB01000001.1"/>
</dbReference>
<evidence type="ECO:0000256" key="6">
    <source>
        <dbReference type="ARBA" id="ARBA00023306"/>
    </source>
</evidence>
<keyword evidence="6" id="KW-0131">Cell cycle</keyword>
<evidence type="ECO:0000256" key="5">
    <source>
        <dbReference type="ARBA" id="ARBA00023054"/>
    </source>
</evidence>
<accession>A0A1G9M864</accession>
<dbReference type="Proteomes" id="UP000214880">
    <property type="component" value="Unassembled WGS sequence"/>
</dbReference>
<dbReference type="InterPro" id="IPR007793">
    <property type="entry name" value="DivIVA_fam"/>
</dbReference>
<dbReference type="STRING" id="146817.SAMN04488502_101589"/>
<comment type="subcellular location">
    <subcellularLocation>
        <location evidence="1">Cytoplasm</location>
    </subcellularLocation>
</comment>
<evidence type="ECO:0000256" key="1">
    <source>
        <dbReference type="ARBA" id="ARBA00004496"/>
    </source>
</evidence>
<keyword evidence="3" id="KW-0963">Cytoplasm</keyword>
<keyword evidence="9" id="KW-1185">Reference proteome</keyword>
<evidence type="ECO:0000256" key="7">
    <source>
        <dbReference type="SAM" id="Coils"/>
    </source>
</evidence>
<dbReference type="GO" id="GO:0005737">
    <property type="term" value="C:cytoplasm"/>
    <property type="evidence" value="ECO:0007669"/>
    <property type="project" value="UniProtKB-SubCell"/>
</dbReference>
<evidence type="ECO:0000256" key="3">
    <source>
        <dbReference type="ARBA" id="ARBA00022490"/>
    </source>
</evidence>
<proteinExistence type="inferred from homology"/>
<feature type="coiled-coil region" evidence="7">
    <location>
        <begin position="85"/>
        <end position="137"/>
    </location>
</feature>
<gene>
    <name evidence="8" type="ORF">SAMN04488502_101589</name>
</gene>
<organism evidence="8 9">
    <name type="scientific">Dendrosporobacter quercicolus</name>
    <dbReference type="NCBI Taxonomy" id="146817"/>
    <lineage>
        <taxon>Bacteria</taxon>
        <taxon>Bacillati</taxon>
        <taxon>Bacillota</taxon>
        <taxon>Negativicutes</taxon>
        <taxon>Selenomonadales</taxon>
        <taxon>Sporomusaceae</taxon>
        <taxon>Dendrosporobacter</taxon>
    </lineage>
</organism>
<dbReference type="InterPro" id="IPR019933">
    <property type="entry name" value="DivIVA_domain"/>
</dbReference>
<reference evidence="8 9" key="1">
    <citation type="submission" date="2016-10" db="EMBL/GenBank/DDBJ databases">
        <authorList>
            <person name="de Groot N.N."/>
        </authorList>
    </citation>
    <scope>NUCLEOTIDE SEQUENCE [LARGE SCALE GENOMIC DNA]</scope>
    <source>
        <strain evidence="8 9">DSM 1736</strain>
    </source>
</reference>
<name>A0A1G9M864_9FIRM</name>
<keyword evidence="4 8" id="KW-0132">Cell division</keyword>
<dbReference type="GO" id="GO:0051301">
    <property type="term" value="P:cell division"/>
    <property type="evidence" value="ECO:0007669"/>
    <property type="project" value="UniProtKB-KW"/>
</dbReference>
<evidence type="ECO:0000313" key="8">
    <source>
        <dbReference type="EMBL" id="SDL69855.1"/>
    </source>
</evidence>
<dbReference type="NCBIfam" id="TIGR03544">
    <property type="entry name" value="DivI1A_domain"/>
    <property type="match status" value="1"/>
</dbReference>
<evidence type="ECO:0000256" key="4">
    <source>
        <dbReference type="ARBA" id="ARBA00022618"/>
    </source>
</evidence>
<dbReference type="EMBL" id="FNHB01000001">
    <property type="protein sequence ID" value="SDL69855.1"/>
    <property type="molecule type" value="Genomic_DNA"/>
</dbReference>
<dbReference type="PANTHER" id="PTHR35794">
    <property type="entry name" value="CELL DIVISION PROTEIN DIVIVA"/>
    <property type="match status" value="1"/>
</dbReference>